<protein>
    <submittedName>
        <fullName evidence="1">Uncharacterized protein</fullName>
    </submittedName>
</protein>
<name>A0A9P5YJX6_9AGAR</name>
<organism evidence="1 2">
    <name type="scientific">Pholiota conissans</name>
    <dbReference type="NCBI Taxonomy" id="109636"/>
    <lineage>
        <taxon>Eukaryota</taxon>
        <taxon>Fungi</taxon>
        <taxon>Dikarya</taxon>
        <taxon>Basidiomycota</taxon>
        <taxon>Agaricomycotina</taxon>
        <taxon>Agaricomycetes</taxon>
        <taxon>Agaricomycetidae</taxon>
        <taxon>Agaricales</taxon>
        <taxon>Agaricineae</taxon>
        <taxon>Strophariaceae</taxon>
        <taxon>Pholiota</taxon>
    </lineage>
</organism>
<reference evidence="1" key="1">
    <citation type="submission" date="2020-11" db="EMBL/GenBank/DDBJ databases">
        <authorList>
            <consortium name="DOE Joint Genome Institute"/>
            <person name="Ahrendt S."/>
            <person name="Riley R."/>
            <person name="Andreopoulos W."/>
            <person name="Labutti K."/>
            <person name="Pangilinan J."/>
            <person name="Ruiz-Duenas F.J."/>
            <person name="Barrasa J.M."/>
            <person name="Sanchez-Garcia M."/>
            <person name="Camarero S."/>
            <person name="Miyauchi S."/>
            <person name="Serrano A."/>
            <person name="Linde D."/>
            <person name="Babiker R."/>
            <person name="Drula E."/>
            <person name="Ayuso-Fernandez I."/>
            <person name="Pacheco R."/>
            <person name="Padilla G."/>
            <person name="Ferreira P."/>
            <person name="Barriuso J."/>
            <person name="Kellner H."/>
            <person name="Castanera R."/>
            <person name="Alfaro M."/>
            <person name="Ramirez L."/>
            <person name="Pisabarro A.G."/>
            <person name="Kuo A."/>
            <person name="Tritt A."/>
            <person name="Lipzen A."/>
            <person name="He G."/>
            <person name="Yan M."/>
            <person name="Ng V."/>
            <person name="Cullen D."/>
            <person name="Martin F."/>
            <person name="Rosso M.-N."/>
            <person name="Henrissat B."/>
            <person name="Hibbett D."/>
            <person name="Martinez A.T."/>
            <person name="Grigoriev I.V."/>
        </authorList>
    </citation>
    <scope>NUCLEOTIDE SEQUENCE</scope>
    <source>
        <strain evidence="1">CIRM-BRFM 674</strain>
    </source>
</reference>
<keyword evidence="2" id="KW-1185">Reference proteome</keyword>
<evidence type="ECO:0000313" key="2">
    <source>
        <dbReference type="Proteomes" id="UP000807469"/>
    </source>
</evidence>
<dbReference type="AlphaFoldDB" id="A0A9P5YJX6"/>
<comment type="caution">
    <text evidence="1">The sequence shown here is derived from an EMBL/GenBank/DDBJ whole genome shotgun (WGS) entry which is preliminary data.</text>
</comment>
<sequence length="156" mass="17634">MLSHIAYEHDDNPRIPQSLPSPSYVTAHVSRKHYEQYLKHSINTSIRRVSVRLPHDPRVLSYKHRRPTIASFVCPSFAPPPLRMSYTYTRNFHPIRGRGTPTSYTQQVDRHVEHSQALSLATNGMAPSPTAVNCGDLWGVMSIREEIGVEGLGFEA</sequence>
<dbReference type="Proteomes" id="UP000807469">
    <property type="component" value="Unassembled WGS sequence"/>
</dbReference>
<proteinExistence type="predicted"/>
<evidence type="ECO:0000313" key="1">
    <source>
        <dbReference type="EMBL" id="KAF9471183.1"/>
    </source>
</evidence>
<accession>A0A9P5YJX6</accession>
<gene>
    <name evidence="1" type="ORF">BDN70DRAFT_926236</name>
</gene>
<dbReference type="EMBL" id="MU155740">
    <property type="protein sequence ID" value="KAF9471183.1"/>
    <property type="molecule type" value="Genomic_DNA"/>
</dbReference>